<reference evidence="2" key="1">
    <citation type="journal article" date="2014" name="Int. J. Syst. Evol. Microbiol.">
        <title>Complete genome sequence of Corynebacterium casei LMG S-19264T (=DSM 44701T), isolated from a smear-ripened cheese.</title>
        <authorList>
            <consortium name="US DOE Joint Genome Institute (JGI-PGF)"/>
            <person name="Walter F."/>
            <person name="Albersmeier A."/>
            <person name="Kalinowski J."/>
            <person name="Ruckert C."/>
        </authorList>
    </citation>
    <scope>NUCLEOTIDE SEQUENCE</scope>
    <source>
        <strain evidence="2">CGMCC 1.16067</strain>
    </source>
</reference>
<protein>
    <submittedName>
        <fullName evidence="2">Transferase</fullName>
    </submittedName>
</protein>
<reference evidence="2" key="2">
    <citation type="submission" date="2020-09" db="EMBL/GenBank/DDBJ databases">
        <authorList>
            <person name="Sun Q."/>
            <person name="Zhou Y."/>
        </authorList>
    </citation>
    <scope>NUCLEOTIDE SEQUENCE</scope>
    <source>
        <strain evidence="2">CGMCC 1.16067</strain>
    </source>
</reference>
<dbReference type="Gene3D" id="3.40.50.150">
    <property type="entry name" value="Vaccinia Virus protein VP39"/>
    <property type="match status" value="1"/>
</dbReference>
<name>A0A917F015_9ACTN</name>
<dbReference type="EMBL" id="BMKQ01000001">
    <property type="protein sequence ID" value="GGF35295.1"/>
    <property type="molecule type" value="Genomic_DNA"/>
</dbReference>
<evidence type="ECO:0000313" key="2">
    <source>
        <dbReference type="EMBL" id="GGF35295.1"/>
    </source>
</evidence>
<dbReference type="AlphaFoldDB" id="A0A917F015"/>
<feature type="domain" description="C-methyltransferase" evidence="1">
    <location>
        <begin position="208"/>
        <end position="329"/>
    </location>
</feature>
<dbReference type="Pfam" id="PF13489">
    <property type="entry name" value="Methyltransf_23"/>
    <property type="match status" value="1"/>
</dbReference>
<accession>A0A917F015</accession>
<dbReference type="GO" id="GO:0016740">
    <property type="term" value="F:transferase activity"/>
    <property type="evidence" value="ECO:0007669"/>
    <property type="project" value="UniProtKB-KW"/>
</dbReference>
<gene>
    <name evidence="2" type="ORF">GCM10011519_05900</name>
</gene>
<dbReference type="Gene3D" id="3.40.50.720">
    <property type="entry name" value="NAD(P)-binding Rossmann-like Domain"/>
    <property type="match status" value="1"/>
</dbReference>
<sequence length="343" mass="36306">MVLDLGEVPAADHFPAPDDPGPDPLHPLAMWLCPVCGLAQLVRDDTSAEEPLAVEPQALRDQAEDAVARLHAWGPVAERVGGSVREFGSPHGGSWLGLLEDRGWRAAQDEPADLVVDTFGLMHEEDQAAALRRRVDSLADDGVLVLVFHSLATIVTHGQWSSLRHGHVGYYSTTALAGLLEEVGLTAVTGWTFDLYAGTIALAATRAGVPEPPLLDILGAEADLGVTDHGAVRRTLQGAADEESEELRSALAHGGPWHAYGAASRAVAVLQRAGATPDELVAVADASPGKQGRTLPGSRIPIISPEDLVAAEPARVWLLLPDLRDEVEATFPGLRGRWSSPLT</sequence>
<dbReference type="Gene3D" id="6.20.50.110">
    <property type="entry name" value="Methyltransferase, zinc-binding domain"/>
    <property type="match status" value="1"/>
</dbReference>
<dbReference type="InterPro" id="IPR038576">
    <property type="entry name" value="Methyltransf_Zn-bd_dom_put_sf"/>
</dbReference>
<evidence type="ECO:0000313" key="3">
    <source>
        <dbReference type="Proteomes" id="UP000649179"/>
    </source>
</evidence>
<dbReference type="Pfam" id="PF08484">
    <property type="entry name" value="Methyltransf_14"/>
    <property type="match status" value="1"/>
</dbReference>
<comment type="caution">
    <text evidence="2">The sequence shown here is derived from an EMBL/GenBank/DDBJ whole genome shotgun (WGS) entry which is preliminary data.</text>
</comment>
<proteinExistence type="predicted"/>
<organism evidence="2 3">
    <name type="scientific">Marmoricola endophyticus</name>
    <dbReference type="NCBI Taxonomy" id="2040280"/>
    <lineage>
        <taxon>Bacteria</taxon>
        <taxon>Bacillati</taxon>
        <taxon>Actinomycetota</taxon>
        <taxon>Actinomycetes</taxon>
        <taxon>Propionibacteriales</taxon>
        <taxon>Nocardioidaceae</taxon>
        <taxon>Marmoricola</taxon>
    </lineage>
</organism>
<dbReference type="SUPFAM" id="SSF53335">
    <property type="entry name" value="S-adenosyl-L-methionine-dependent methyltransferases"/>
    <property type="match status" value="1"/>
</dbReference>
<keyword evidence="2" id="KW-0808">Transferase</keyword>
<dbReference type="Proteomes" id="UP000649179">
    <property type="component" value="Unassembled WGS sequence"/>
</dbReference>
<keyword evidence="3" id="KW-1185">Reference proteome</keyword>
<dbReference type="InterPro" id="IPR013691">
    <property type="entry name" value="MeTrfase_14"/>
</dbReference>
<evidence type="ECO:0000259" key="1">
    <source>
        <dbReference type="Pfam" id="PF08484"/>
    </source>
</evidence>
<dbReference type="InterPro" id="IPR029063">
    <property type="entry name" value="SAM-dependent_MTases_sf"/>
</dbReference>